<dbReference type="Proteomes" id="UP000600080">
    <property type="component" value="Unassembled WGS sequence"/>
</dbReference>
<organism evidence="2 3">
    <name type="scientific">Streptomyces kronopolitis</name>
    <dbReference type="NCBI Taxonomy" id="1612435"/>
    <lineage>
        <taxon>Bacteria</taxon>
        <taxon>Bacillati</taxon>
        <taxon>Actinomycetota</taxon>
        <taxon>Actinomycetes</taxon>
        <taxon>Kitasatosporales</taxon>
        <taxon>Streptomycetaceae</taxon>
        <taxon>Streptomyces</taxon>
    </lineage>
</organism>
<keyword evidence="3" id="KW-1185">Reference proteome</keyword>
<dbReference type="EMBL" id="BMND01000041">
    <property type="protein sequence ID" value="GGN61396.1"/>
    <property type="molecule type" value="Genomic_DNA"/>
</dbReference>
<sequence>MSKTPAAQQLHRRHEGRYTFGKRGADGRTPVFVDGASDPSGYVWNTGHGAERWFAEGSATVDATYPIPAARRWQAAEQIVALIDARADAAREVERKRAAAATSVPKGWRPASWGEITREGFRRVRLVTEAPYVDPATDPREPDAGERYAAAWTEPVRLRAVSRHGRAHKADHDRYGDFLSISRVGATMPHHVDGNHAIALGALVPADSPRRTGSAAACPSCGADALLYASGGRTECGPCTAHTLGWDVEDLPHPDHFDNAPAFQPGEPVAMDVAGTDGIVDTYTGTVHEWQVRLDGTSKAVRSQQSRNVRVDFRPYGSGQFNCDPATLRRVETVAELPAGSIGGWRAGMPAVLFRYNADGVAFERHGYVVGLSADSSNGGHRVRFTTSPTVPAEPRDPGEVFRPGSYEAWCASHRRSADFRCSDRAWVGEVYVTGEGRAFVRLICESGRDHWQHAELPGSPVQSVDGIDRAVATAVLWDAGYMHQRRRPWQVVARDGARVLRVSLVPLLPEEAAAGRPGTATPRPAPNGI</sequence>
<dbReference type="GeneID" id="301551701"/>
<proteinExistence type="predicted"/>
<evidence type="ECO:0000256" key="1">
    <source>
        <dbReference type="SAM" id="MobiDB-lite"/>
    </source>
</evidence>
<evidence type="ECO:0000313" key="2">
    <source>
        <dbReference type="EMBL" id="GGN61396.1"/>
    </source>
</evidence>
<dbReference type="RefSeq" id="WP_189103419.1">
    <property type="nucleotide sequence ID" value="NZ_BMND01000041.1"/>
</dbReference>
<feature type="region of interest" description="Disordered" evidence="1">
    <location>
        <begin position="1"/>
        <end position="24"/>
    </location>
</feature>
<gene>
    <name evidence="2" type="ORF">GCM10012285_60240</name>
</gene>
<comment type="caution">
    <text evidence="2">The sequence shown here is derived from an EMBL/GenBank/DDBJ whole genome shotgun (WGS) entry which is preliminary data.</text>
</comment>
<accession>A0ABQ2K1Q8</accession>
<evidence type="ECO:0000313" key="3">
    <source>
        <dbReference type="Proteomes" id="UP000600080"/>
    </source>
</evidence>
<name>A0ABQ2K1Q8_9ACTN</name>
<protein>
    <recommendedName>
        <fullName evidence="4">DNA primase</fullName>
    </recommendedName>
</protein>
<evidence type="ECO:0008006" key="4">
    <source>
        <dbReference type="Google" id="ProtNLM"/>
    </source>
</evidence>
<reference evidence="3" key="1">
    <citation type="journal article" date="2019" name="Int. J. Syst. Evol. Microbiol.">
        <title>The Global Catalogue of Microorganisms (GCM) 10K type strain sequencing project: providing services to taxonomists for standard genome sequencing and annotation.</title>
        <authorList>
            <consortium name="The Broad Institute Genomics Platform"/>
            <consortium name="The Broad Institute Genome Sequencing Center for Infectious Disease"/>
            <person name="Wu L."/>
            <person name="Ma J."/>
        </authorList>
    </citation>
    <scope>NUCLEOTIDE SEQUENCE [LARGE SCALE GENOMIC DNA]</scope>
    <source>
        <strain evidence="3">CGMCC 4.7323</strain>
    </source>
</reference>